<dbReference type="OrthoDB" id="1912778at2759"/>
<dbReference type="PANTHER" id="PTHR37734:SF1">
    <property type="entry name" value="LARGE RIBOSOMAL RNA SUBUNIT ACCUMULATION PROTEIN YCED HOMOLOG 2, CHLOROPLASTIC"/>
    <property type="match status" value="1"/>
</dbReference>
<dbReference type="PANTHER" id="PTHR37734">
    <property type="entry name" value="LARGE RIBOSOMAL RNA SUBUNIT ACCUMULATION PROTEIN YCED HOMOLOG 2, CHLOROPLASTIC"/>
    <property type="match status" value="1"/>
</dbReference>
<dbReference type="EMBL" id="BMAC01000282">
    <property type="protein sequence ID" value="GFP92555.1"/>
    <property type="molecule type" value="Genomic_DNA"/>
</dbReference>
<accession>A0A830CBL3</accession>
<gene>
    <name evidence="1" type="ORF">PHJA_001399700</name>
</gene>
<protein>
    <submittedName>
        <fullName evidence="1">Uncharacterized protein</fullName>
    </submittedName>
</protein>
<proteinExistence type="predicted"/>
<evidence type="ECO:0000313" key="2">
    <source>
        <dbReference type="Proteomes" id="UP000653305"/>
    </source>
</evidence>
<organism evidence="1 2">
    <name type="scientific">Phtheirospermum japonicum</name>
    <dbReference type="NCBI Taxonomy" id="374723"/>
    <lineage>
        <taxon>Eukaryota</taxon>
        <taxon>Viridiplantae</taxon>
        <taxon>Streptophyta</taxon>
        <taxon>Embryophyta</taxon>
        <taxon>Tracheophyta</taxon>
        <taxon>Spermatophyta</taxon>
        <taxon>Magnoliopsida</taxon>
        <taxon>eudicotyledons</taxon>
        <taxon>Gunneridae</taxon>
        <taxon>Pentapetalae</taxon>
        <taxon>asterids</taxon>
        <taxon>lamiids</taxon>
        <taxon>Lamiales</taxon>
        <taxon>Orobanchaceae</taxon>
        <taxon>Orobanchaceae incertae sedis</taxon>
        <taxon>Phtheirospermum</taxon>
    </lineage>
</organism>
<dbReference type="AlphaFoldDB" id="A0A830CBL3"/>
<sequence length="101" mass="11648">VPKKKPKPRLITISTSDGKWHDKWNCDYIFSLQELRLHDLSDDAHSDTDVSINLCVQKHAGLGMSVEGKIITCFTRRCCNCCSPYLREVWYLYISNSHTCL</sequence>
<feature type="non-terminal residue" evidence="1">
    <location>
        <position position="1"/>
    </location>
</feature>
<dbReference type="InterPro" id="IPR044985">
    <property type="entry name" value="YceD_plant"/>
</dbReference>
<name>A0A830CBL3_9LAMI</name>
<evidence type="ECO:0000313" key="1">
    <source>
        <dbReference type="EMBL" id="GFP92555.1"/>
    </source>
</evidence>
<reference evidence="1" key="1">
    <citation type="submission" date="2020-07" db="EMBL/GenBank/DDBJ databases">
        <title>Ethylene signaling mediates host invasion by parasitic plants.</title>
        <authorList>
            <person name="Yoshida S."/>
        </authorList>
    </citation>
    <scope>NUCLEOTIDE SEQUENCE</scope>
    <source>
        <strain evidence="1">Okayama</strain>
    </source>
</reference>
<dbReference type="Proteomes" id="UP000653305">
    <property type="component" value="Unassembled WGS sequence"/>
</dbReference>
<comment type="caution">
    <text evidence="1">The sequence shown here is derived from an EMBL/GenBank/DDBJ whole genome shotgun (WGS) entry which is preliminary data.</text>
</comment>
<keyword evidence="2" id="KW-1185">Reference proteome</keyword>